<evidence type="ECO:0000313" key="3">
    <source>
        <dbReference type="EMBL" id="MDI1484933.1"/>
    </source>
</evidence>
<dbReference type="AlphaFoldDB" id="A0AA43QE76"/>
<gene>
    <name evidence="3" type="ORF">OHK93_000067</name>
</gene>
<sequence>MGRWDSDSESRNVPGTADGHRRASRSPQDERDLPAMTSKSRSSLPSRTSRDIGRQRASESVSPRRDGRDIHDRRQHRQSHRDRDRDNDSSSPPPPKRRRSYHSPDSQSARTRYRSRSRSPAPSRRHRRDYDSRRSRSPSRSRSRPRRKKEPSSHTSHRKRSRSPRRIKQEPSPHEQKSKRSTAPLPSQSSAFQGTATTTAPAKPPEEKQAPNYAPSGLLAAETNTVGTTGIVLKHNEPPDARLPSATSAPWRLFIFKGQDMLEELKLYERTSWLVGRERQIADILTEHPSCSKQHAVMQFRYTEKAVGEYGDKRGKVRLYVIDLDSANGTWLNGERIDGRRYVEVKSGDMVKFGESAREYVVLLPPKE</sequence>
<organism evidence="3 4">
    <name type="scientific">Ramalina farinacea</name>
    <dbReference type="NCBI Taxonomy" id="258253"/>
    <lineage>
        <taxon>Eukaryota</taxon>
        <taxon>Fungi</taxon>
        <taxon>Dikarya</taxon>
        <taxon>Ascomycota</taxon>
        <taxon>Pezizomycotina</taxon>
        <taxon>Lecanoromycetes</taxon>
        <taxon>OSLEUM clade</taxon>
        <taxon>Lecanoromycetidae</taxon>
        <taxon>Lecanorales</taxon>
        <taxon>Lecanorineae</taxon>
        <taxon>Ramalinaceae</taxon>
        <taxon>Ramalina</taxon>
    </lineage>
</organism>
<reference evidence="3" key="1">
    <citation type="journal article" date="2023" name="Genome Biol. Evol.">
        <title>First Whole Genome Sequence and Flow Cytometry Genome Size Data for the Lichen-Forming Fungus Ramalina farinacea (Ascomycota).</title>
        <authorList>
            <person name="Llewellyn T."/>
            <person name="Mian S."/>
            <person name="Hill R."/>
            <person name="Leitch I.J."/>
            <person name="Gaya E."/>
        </authorList>
    </citation>
    <scope>NUCLEOTIDE SEQUENCE</scope>
    <source>
        <strain evidence="3">LIQ254RAFAR</strain>
    </source>
</reference>
<comment type="caution">
    <text evidence="3">The sequence shown here is derived from an EMBL/GenBank/DDBJ whole genome shotgun (WGS) entry which is preliminary data.</text>
</comment>
<feature type="compositionally biased region" description="Basic and acidic residues" evidence="1">
    <location>
        <begin position="167"/>
        <end position="178"/>
    </location>
</feature>
<evidence type="ECO:0000313" key="4">
    <source>
        <dbReference type="Proteomes" id="UP001161017"/>
    </source>
</evidence>
<proteinExistence type="predicted"/>
<feature type="region of interest" description="Disordered" evidence="1">
    <location>
        <begin position="1"/>
        <end position="213"/>
    </location>
</feature>
<dbReference type="PROSITE" id="PS50006">
    <property type="entry name" value="FHA_DOMAIN"/>
    <property type="match status" value="1"/>
</dbReference>
<name>A0AA43QE76_9LECA</name>
<dbReference type="Proteomes" id="UP001161017">
    <property type="component" value="Unassembled WGS sequence"/>
</dbReference>
<accession>A0AA43QE76</accession>
<dbReference type="Gene3D" id="2.60.200.20">
    <property type="match status" value="1"/>
</dbReference>
<feature type="compositionally biased region" description="Basic residues" evidence="1">
    <location>
        <begin position="111"/>
        <end position="127"/>
    </location>
</feature>
<dbReference type="Pfam" id="PF00498">
    <property type="entry name" value="FHA"/>
    <property type="match status" value="1"/>
</dbReference>
<dbReference type="EMBL" id="JAPUFD010000001">
    <property type="protein sequence ID" value="MDI1484933.1"/>
    <property type="molecule type" value="Genomic_DNA"/>
</dbReference>
<keyword evidence="4" id="KW-1185">Reference proteome</keyword>
<feature type="compositionally biased region" description="Basic and acidic residues" evidence="1">
    <location>
        <begin position="1"/>
        <end position="10"/>
    </location>
</feature>
<dbReference type="SUPFAM" id="SSF49879">
    <property type="entry name" value="SMAD/FHA domain"/>
    <property type="match status" value="1"/>
</dbReference>
<feature type="compositionally biased region" description="Low complexity" evidence="1">
    <location>
        <begin position="38"/>
        <end position="47"/>
    </location>
</feature>
<evidence type="ECO:0000259" key="2">
    <source>
        <dbReference type="PROSITE" id="PS50006"/>
    </source>
</evidence>
<feature type="compositionally biased region" description="Basic residues" evidence="1">
    <location>
        <begin position="135"/>
        <end position="166"/>
    </location>
</feature>
<evidence type="ECO:0000256" key="1">
    <source>
        <dbReference type="SAM" id="MobiDB-lite"/>
    </source>
</evidence>
<dbReference type="InterPro" id="IPR008984">
    <property type="entry name" value="SMAD_FHA_dom_sf"/>
</dbReference>
<protein>
    <recommendedName>
        <fullName evidence="2">FHA domain-containing protein</fullName>
    </recommendedName>
</protein>
<dbReference type="SMART" id="SM00240">
    <property type="entry name" value="FHA"/>
    <property type="match status" value="1"/>
</dbReference>
<dbReference type="InterPro" id="IPR050923">
    <property type="entry name" value="Cell_Proc_Reg/RNA_Proc"/>
</dbReference>
<feature type="compositionally biased region" description="Polar residues" evidence="1">
    <location>
        <begin position="184"/>
        <end position="194"/>
    </location>
</feature>
<dbReference type="InterPro" id="IPR000253">
    <property type="entry name" value="FHA_dom"/>
</dbReference>
<feature type="compositionally biased region" description="Basic and acidic residues" evidence="1">
    <location>
        <begin position="48"/>
        <end position="72"/>
    </location>
</feature>
<dbReference type="PANTHER" id="PTHR23308">
    <property type="entry name" value="NUCLEAR INHIBITOR OF PROTEIN PHOSPHATASE-1"/>
    <property type="match status" value="1"/>
</dbReference>
<feature type="domain" description="FHA" evidence="2">
    <location>
        <begin position="273"/>
        <end position="337"/>
    </location>
</feature>